<evidence type="ECO:0000259" key="1">
    <source>
        <dbReference type="Pfam" id="PF20251"/>
    </source>
</evidence>
<comment type="caution">
    <text evidence="2">The sequence shown here is derived from an EMBL/GenBank/DDBJ whole genome shotgun (WGS) entry which is preliminary data.</text>
</comment>
<dbReference type="EMBL" id="JBHUHQ010000019">
    <property type="protein sequence ID" value="MFD2045400.1"/>
    <property type="molecule type" value="Genomic_DNA"/>
</dbReference>
<dbReference type="Pfam" id="PF20251">
    <property type="entry name" value="Big_14"/>
    <property type="match status" value="1"/>
</dbReference>
<dbReference type="PROSITE" id="PS51257">
    <property type="entry name" value="PROKAR_LIPOPROTEIN"/>
    <property type="match status" value="1"/>
</dbReference>
<organism evidence="2 3">
    <name type="scientific">Ornithinibacillus salinisoli</name>
    <dbReference type="NCBI Taxonomy" id="1848459"/>
    <lineage>
        <taxon>Bacteria</taxon>
        <taxon>Bacillati</taxon>
        <taxon>Bacillota</taxon>
        <taxon>Bacilli</taxon>
        <taxon>Bacillales</taxon>
        <taxon>Bacillaceae</taxon>
        <taxon>Ornithinibacillus</taxon>
    </lineage>
</organism>
<reference evidence="3" key="1">
    <citation type="journal article" date="2019" name="Int. J. Syst. Evol. Microbiol.">
        <title>The Global Catalogue of Microorganisms (GCM) 10K type strain sequencing project: providing services to taxonomists for standard genome sequencing and annotation.</title>
        <authorList>
            <consortium name="The Broad Institute Genomics Platform"/>
            <consortium name="The Broad Institute Genome Sequencing Center for Infectious Disease"/>
            <person name="Wu L."/>
            <person name="Ma J."/>
        </authorList>
    </citation>
    <scope>NUCLEOTIDE SEQUENCE [LARGE SCALE GENOMIC DNA]</scope>
    <source>
        <strain evidence="3">R28</strain>
    </source>
</reference>
<name>A0ABW4W3Q1_9BACI</name>
<accession>A0ABW4W3Q1</accession>
<protein>
    <submittedName>
        <fullName evidence="2">Immunoglobulin-like domain-containing protein</fullName>
    </submittedName>
</protein>
<sequence>MKLKWMNMLFSGKLYLIGIGSIIFCMLAGCSQIAEDETDWPIGQGELQNHVGEELNKTNNISKSIFFNDTELWKRTDYDEPTGNWFFHEGEGHLGYGLTSGSQKPGEDFIVKLIGHEEEGLYMDRDIRVQLTLLDEQGEEKERIIDETIHVDTVLDEELVYESNLPDIENVSYYLSSEILNKHGLVEDTRVSFIYVPAEEMNVVLQTDKQNYNKTKSTAKLIVKNYGPTILSLDKYYTIEKKVNGTWRIVPLTLAFEDIALYLDIEKEYEQSFEISELTEGDYRIIKEVRTDGHDVMAVLAAEFSIID</sequence>
<dbReference type="RefSeq" id="WP_377558041.1">
    <property type="nucleotide sequence ID" value="NZ_JBHUHQ010000019.1"/>
</dbReference>
<dbReference type="InterPro" id="IPR046878">
    <property type="entry name" value="Big_14"/>
</dbReference>
<proteinExistence type="predicted"/>
<gene>
    <name evidence="2" type="ORF">ACFSJF_14060</name>
</gene>
<dbReference type="Proteomes" id="UP001597383">
    <property type="component" value="Unassembled WGS sequence"/>
</dbReference>
<evidence type="ECO:0000313" key="3">
    <source>
        <dbReference type="Proteomes" id="UP001597383"/>
    </source>
</evidence>
<evidence type="ECO:0000313" key="2">
    <source>
        <dbReference type="EMBL" id="MFD2045400.1"/>
    </source>
</evidence>
<feature type="domain" description="Bacterial Ig-like" evidence="1">
    <location>
        <begin position="200"/>
        <end position="296"/>
    </location>
</feature>
<keyword evidence="3" id="KW-1185">Reference proteome</keyword>